<dbReference type="Gene3D" id="2.70.150.10">
    <property type="entry name" value="Calcium-transporting ATPase, cytoplasmic transduction domain A"/>
    <property type="match status" value="1"/>
</dbReference>
<name>A0A812RPF5_9DINO</name>
<dbReference type="InterPro" id="IPR018303">
    <property type="entry name" value="ATPase_P-typ_P_site"/>
</dbReference>
<dbReference type="InterPro" id="IPR044492">
    <property type="entry name" value="P_typ_ATPase_HD_dom"/>
</dbReference>
<feature type="region of interest" description="Disordered" evidence="11">
    <location>
        <begin position="1"/>
        <end position="21"/>
    </location>
</feature>
<dbReference type="SUPFAM" id="SSF81665">
    <property type="entry name" value="Calcium ATPase, transmembrane domain M"/>
    <property type="match status" value="1"/>
</dbReference>
<dbReference type="InterPro" id="IPR006121">
    <property type="entry name" value="HMA_dom"/>
</dbReference>
<dbReference type="InterPro" id="IPR023298">
    <property type="entry name" value="ATPase_P-typ_TM_dom_sf"/>
</dbReference>
<dbReference type="SUPFAM" id="SSF81653">
    <property type="entry name" value="Calcium ATPase, transduction domain A"/>
    <property type="match status" value="1"/>
</dbReference>
<dbReference type="Pfam" id="PF00122">
    <property type="entry name" value="E1-E2_ATPase"/>
    <property type="match status" value="1"/>
</dbReference>
<comment type="similarity">
    <text evidence="2 10">Belongs to the cation transport ATPase (P-type) (TC 3.A.3) family. Type IB subfamily.</text>
</comment>
<feature type="domain" description="HMA" evidence="12">
    <location>
        <begin position="75"/>
        <end position="143"/>
    </location>
</feature>
<protein>
    <submittedName>
        <fullName evidence="13">HMA2 protein</fullName>
    </submittedName>
</protein>
<reference evidence="13" key="1">
    <citation type="submission" date="2021-02" db="EMBL/GenBank/DDBJ databases">
        <authorList>
            <person name="Dougan E. K."/>
            <person name="Rhodes N."/>
            <person name="Thang M."/>
            <person name="Chan C."/>
        </authorList>
    </citation>
    <scope>NUCLEOTIDE SEQUENCE</scope>
</reference>
<keyword evidence="8 10" id="KW-1133">Transmembrane helix</keyword>
<dbReference type="PROSITE" id="PS50846">
    <property type="entry name" value="HMA_2"/>
    <property type="match status" value="1"/>
</dbReference>
<evidence type="ECO:0000256" key="10">
    <source>
        <dbReference type="RuleBase" id="RU362081"/>
    </source>
</evidence>
<evidence type="ECO:0000313" key="14">
    <source>
        <dbReference type="Proteomes" id="UP000604046"/>
    </source>
</evidence>
<accession>A0A812RPF5</accession>
<dbReference type="SUPFAM" id="SSF56784">
    <property type="entry name" value="HAD-like"/>
    <property type="match status" value="1"/>
</dbReference>
<dbReference type="InterPro" id="IPR001757">
    <property type="entry name" value="P_typ_ATPase"/>
</dbReference>
<keyword evidence="4 10" id="KW-0479">Metal-binding</keyword>
<evidence type="ECO:0000256" key="6">
    <source>
        <dbReference type="ARBA" id="ARBA00022840"/>
    </source>
</evidence>
<dbReference type="InterPro" id="IPR023299">
    <property type="entry name" value="ATPase_P-typ_cyto_dom_N"/>
</dbReference>
<dbReference type="PRINTS" id="PR00119">
    <property type="entry name" value="CATATPASE"/>
</dbReference>
<dbReference type="SFLD" id="SFLDS00003">
    <property type="entry name" value="Haloacid_Dehalogenase"/>
    <property type="match status" value="1"/>
</dbReference>
<evidence type="ECO:0000256" key="8">
    <source>
        <dbReference type="ARBA" id="ARBA00022989"/>
    </source>
</evidence>
<keyword evidence="14" id="KW-1185">Reference proteome</keyword>
<dbReference type="NCBIfam" id="TIGR01525">
    <property type="entry name" value="ATPase-IB_hvy"/>
    <property type="match status" value="1"/>
</dbReference>
<dbReference type="SUPFAM" id="SSF55008">
    <property type="entry name" value="HMA, heavy metal-associated domain"/>
    <property type="match status" value="1"/>
</dbReference>
<keyword evidence="3 10" id="KW-0812">Transmembrane</keyword>
<evidence type="ECO:0000256" key="7">
    <source>
        <dbReference type="ARBA" id="ARBA00022967"/>
    </source>
</evidence>
<evidence type="ECO:0000256" key="1">
    <source>
        <dbReference type="ARBA" id="ARBA00004141"/>
    </source>
</evidence>
<organism evidence="13 14">
    <name type="scientific">Symbiodinium natans</name>
    <dbReference type="NCBI Taxonomy" id="878477"/>
    <lineage>
        <taxon>Eukaryota</taxon>
        <taxon>Sar</taxon>
        <taxon>Alveolata</taxon>
        <taxon>Dinophyceae</taxon>
        <taxon>Suessiales</taxon>
        <taxon>Symbiodiniaceae</taxon>
        <taxon>Symbiodinium</taxon>
    </lineage>
</organism>
<dbReference type="GO" id="GO:0016887">
    <property type="term" value="F:ATP hydrolysis activity"/>
    <property type="evidence" value="ECO:0007669"/>
    <property type="project" value="InterPro"/>
</dbReference>
<feature type="transmembrane region" description="Helical" evidence="10">
    <location>
        <begin position="773"/>
        <end position="795"/>
    </location>
</feature>
<comment type="caution">
    <text evidence="13">The sequence shown here is derived from an EMBL/GenBank/DDBJ whole genome shotgun (WGS) entry which is preliminary data.</text>
</comment>
<evidence type="ECO:0000256" key="4">
    <source>
        <dbReference type="ARBA" id="ARBA00022723"/>
    </source>
</evidence>
<dbReference type="PANTHER" id="PTHR48085:SF5">
    <property type="entry name" value="CADMIUM_ZINC-TRANSPORTING ATPASE HMA4-RELATED"/>
    <property type="match status" value="1"/>
</dbReference>
<feature type="transmembrane region" description="Helical" evidence="10">
    <location>
        <begin position="198"/>
        <end position="216"/>
    </location>
</feature>
<dbReference type="InterPro" id="IPR023214">
    <property type="entry name" value="HAD_sf"/>
</dbReference>
<evidence type="ECO:0000256" key="3">
    <source>
        <dbReference type="ARBA" id="ARBA00022692"/>
    </source>
</evidence>
<dbReference type="Pfam" id="PF00702">
    <property type="entry name" value="Hydrolase"/>
    <property type="match status" value="1"/>
</dbReference>
<dbReference type="NCBIfam" id="TIGR01494">
    <property type="entry name" value="ATPase_P-type"/>
    <property type="match status" value="2"/>
</dbReference>
<gene>
    <name evidence="13" type="primary">HMA2</name>
    <name evidence="13" type="ORF">SNAT2548_LOCUS24660</name>
</gene>
<keyword evidence="9 10" id="KW-0472">Membrane</keyword>
<dbReference type="GO" id="GO:0016020">
    <property type="term" value="C:membrane"/>
    <property type="evidence" value="ECO:0007669"/>
    <property type="project" value="UniProtKB-SubCell"/>
</dbReference>
<dbReference type="InterPro" id="IPR036412">
    <property type="entry name" value="HAD-like_sf"/>
</dbReference>
<dbReference type="InterPro" id="IPR051014">
    <property type="entry name" value="Cation_Transport_ATPase_IB"/>
</dbReference>
<dbReference type="OrthoDB" id="436087at2759"/>
<feature type="transmembrane region" description="Helical" evidence="10">
    <location>
        <begin position="404"/>
        <end position="431"/>
    </location>
</feature>
<dbReference type="SFLD" id="SFLDF00027">
    <property type="entry name" value="p-type_atpase"/>
    <property type="match status" value="1"/>
</dbReference>
<dbReference type="InterPro" id="IPR036163">
    <property type="entry name" value="HMA_dom_sf"/>
</dbReference>
<dbReference type="AlphaFoldDB" id="A0A812RPF5"/>
<dbReference type="Gene3D" id="3.40.1110.10">
    <property type="entry name" value="Calcium-transporting ATPase, cytoplasmic domain N"/>
    <property type="match status" value="1"/>
</dbReference>
<dbReference type="GO" id="GO:0019829">
    <property type="term" value="F:ATPase-coupled monoatomic cation transmembrane transporter activity"/>
    <property type="evidence" value="ECO:0007669"/>
    <property type="project" value="InterPro"/>
</dbReference>
<evidence type="ECO:0000256" key="11">
    <source>
        <dbReference type="SAM" id="MobiDB-lite"/>
    </source>
</evidence>
<keyword evidence="5 10" id="KW-0547">Nucleotide-binding</keyword>
<keyword evidence="7" id="KW-1278">Translocase</keyword>
<dbReference type="PANTHER" id="PTHR48085">
    <property type="entry name" value="CADMIUM/ZINC-TRANSPORTING ATPASE HMA2-RELATED"/>
    <property type="match status" value="1"/>
</dbReference>
<comment type="subcellular location">
    <subcellularLocation>
        <location evidence="1">Membrane</location>
        <topology evidence="1">Multi-pass membrane protein</topology>
    </subcellularLocation>
</comment>
<feature type="transmembrane region" description="Helical" evidence="10">
    <location>
        <begin position="740"/>
        <end position="761"/>
    </location>
</feature>
<dbReference type="InterPro" id="IPR059000">
    <property type="entry name" value="ATPase_P-type_domA"/>
</dbReference>
<evidence type="ECO:0000259" key="12">
    <source>
        <dbReference type="PROSITE" id="PS50846"/>
    </source>
</evidence>
<evidence type="ECO:0000256" key="5">
    <source>
        <dbReference type="ARBA" id="ARBA00022741"/>
    </source>
</evidence>
<dbReference type="GO" id="GO:0046872">
    <property type="term" value="F:metal ion binding"/>
    <property type="evidence" value="ECO:0007669"/>
    <property type="project" value="UniProtKB-KW"/>
</dbReference>
<keyword evidence="6 10" id="KW-0067">ATP-binding</keyword>
<evidence type="ECO:0000256" key="2">
    <source>
        <dbReference type="ARBA" id="ARBA00006024"/>
    </source>
</evidence>
<dbReference type="SUPFAM" id="SSF81660">
    <property type="entry name" value="Metal cation-transporting ATPase, ATP-binding domain N"/>
    <property type="match status" value="1"/>
</dbReference>
<dbReference type="Gene3D" id="3.40.50.1000">
    <property type="entry name" value="HAD superfamily/HAD-like"/>
    <property type="match status" value="1"/>
</dbReference>
<dbReference type="EMBL" id="CAJNDS010002365">
    <property type="protein sequence ID" value="CAE7450749.1"/>
    <property type="molecule type" value="Genomic_DNA"/>
</dbReference>
<dbReference type="Proteomes" id="UP000604046">
    <property type="component" value="Unassembled WGS sequence"/>
</dbReference>
<sequence length="823" mass="87977">MDGASPLSPVKRGGVSSRDMRRSGTVSSWVSLFSGAYRSKSRFTLLERQVCSACCGHGSNTGLCAVAGCKPHEMVKTKFSIRNICCDSEVKLIQRIVEPLKGVASVSTNPFTKLTVVVHCPVPCCCAPEAILDKLNNAGLGAALLGQNEEDCMDEISILQWCLAHVRHLSFVVSLLLLCTGVVLISNDADPEGQVCEFVALVFGLPFIVFEALVSLSKCQIDMAALVLIAAAGAVAQGEATDAALVVAPWQVLFNLAKVLEVMQLQSIRMVSLVDGTSVAVTDLQKDDVVTLRPGEECPADGQAALTGEARPVEKTKESQISSGTVILNGYIEVTLNKAGSESTLSMIESQVEEAQMQRTAKQLLIAKFASIWTPFVVVLVLVVCTLVPYMTDGDFDKWRERGLVILLTACPCAIVIGAPLATTCAVAAAATRGVFIKQPETVEQLPSIVSVGLDKTGTLTTGEFGVRVQEMFEQMPDLGIEPLKLAAALEMKSAHPIAAAIVSKAVGCAGEAYEHDALPAVKKFRVVEGIGIKGDVKAGDAFVTVHVGNKRVLDAVRADPAQHSMFSNFQDMLLIPLTPESASEYSASDRDPWEDRHPNDTVVAVVVSGKLALGLALNDTVRSDAAKMIEDLQQLGCETRILTGDAELAGRSVAMTVGIDPETCHFSMHPAEKQEWVQGQEKSRRPTLMLGDGINDATALATATVGAAMGETSAALAAKSANMVMMTDRLRRLPQCIRLCRYALWIQRLNLAIPCLVKIIEVGFALAGLLKLWMAIVCDLGTLLLVLLLGVTILSGRFWRDDVPDDDEVESVDTTSSYGHSV</sequence>
<proteinExistence type="inferred from homology"/>
<feature type="transmembrane region" description="Helical" evidence="10">
    <location>
        <begin position="169"/>
        <end position="186"/>
    </location>
</feature>
<dbReference type="InterPro" id="IPR027256">
    <property type="entry name" value="P-typ_ATPase_IB"/>
</dbReference>
<dbReference type="PROSITE" id="PS00154">
    <property type="entry name" value="ATPASE_E1_E2"/>
    <property type="match status" value="1"/>
</dbReference>
<dbReference type="GO" id="GO:0005524">
    <property type="term" value="F:ATP binding"/>
    <property type="evidence" value="ECO:0007669"/>
    <property type="project" value="UniProtKB-UniRule"/>
</dbReference>
<dbReference type="Gene3D" id="3.30.70.100">
    <property type="match status" value="1"/>
</dbReference>
<feature type="transmembrane region" description="Helical" evidence="10">
    <location>
        <begin position="365"/>
        <end position="392"/>
    </location>
</feature>
<dbReference type="SFLD" id="SFLDG00002">
    <property type="entry name" value="C1.7:_P-type_atpase_like"/>
    <property type="match status" value="1"/>
</dbReference>
<evidence type="ECO:0000256" key="9">
    <source>
        <dbReference type="ARBA" id="ARBA00023136"/>
    </source>
</evidence>
<evidence type="ECO:0000313" key="13">
    <source>
        <dbReference type="EMBL" id="CAE7450749.1"/>
    </source>
</evidence>
<dbReference type="InterPro" id="IPR008250">
    <property type="entry name" value="ATPase_P-typ_transduc_dom_A_sf"/>
</dbReference>